<evidence type="ECO:0000259" key="12">
    <source>
        <dbReference type="PROSITE" id="PS50103"/>
    </source>
</evidence>
<feature type="zinc finger region" description="C3H1-type" evidence="10">
    <location>
        <begin position="99"/>
        <end position="127"/>
    </location>
</feature>
<evidence type="ECO:0000256" key="5">
    <source>
        <dbReference type="ARBA" id="ARBA00022737"/>
    </source>
</evidence>
<evidence type="ECO:0000256" key="9">
    <source>
        <dbReference type="ARBA" id="ARBA00023242"/>
    </source>
</evidence>
<dbReference type="EMBL" id="MCFI01000022">
    <property type="protein sequence ID" value="ORY76666.1"/>
    <property type="molecule type" value="Genomic_DNA"/>
</dbReference>
<dbReference type="PANTHER" id="PTHR23102">
    <property type="entry name" value="CLEAVAGE AND POLYADENYLATION SPECIFICITY FACTOR SUBUNIT 4-RELATED"/>
    <property type="match status" value="1"/>
</dbReference>
<evidence type="ECO:0000256" key="7">
    <source>
        <dbReference type="ARBA" id="ARBA00022833"/>
    </source>
</evidence>
<comment type="caution">
    <text evidence="13">The sequence shown here is derived from an EMBL/GenBank/DDBJ whole genome shotgun (WGS) entry which is preliminary data.</text>
</comment>
<keyword evidence="6 10" id="KW-0863">Zinc-finger</keyword>
<keyword evidence="9 11" id="KW-0539">Nucleus</keyword>
<feature type="domain" description="C3H1-type" evidence="12">
    <location>
        <begin position="157"/>
        <end position="179"/>
    </location>
</feature>
<dbReference type="Proteomes" id="UP000193685">
    <property type="component" value="Unassembled WGS sequence"/>
</dbReference>
<dbReference type="RefSeq" id="XP_040722746.1">
    <property type="nucleotide sequence ID" value="XM_040866183.1"/>
</dbReference>
<dbReference type="Pfam" id="PF00642">
    <property type="entry name" value="zf-CCCH"/>
    <property type="match status" value="1"/>
</dbReference>
<dbReference type="PANTHER" id="PTHR23102:SF24">
    <property type="entry name" value="CLEAVAGE AND POLYADENYLATION SPECIFICITY FACTOR SUBUNIT 4"/>
    <property type="match status" value="1"/>
</dbReference>
<evidence type="ECO:0000256" key="11">
    <source>
        <dbReference type="RuleBase" id="RU369008"/>
    </source>
</evidence>
<evidence type="ECO:0000256" key="2">
    <source>
        <dbReference type="ARBA" id="ARBA00008907"/>
    </source>
</evidence>
<reference evidence="13 14" key="1">
    <citation type="submission" date="2016-07" db="EMBL/GenBank/DDBJ databases">
        <title>Pervasive Adenine N6-methylation of Active Genes in Fungi.</title>
        <authorList>
            <consortium name="DOE Joint Genome Institute"/>
            <person name="Mondo S.J."/>
            <person name="Dannebaum R.O."/>
            <person name="Kuo R.C."/>
            <person name="Labutti K."/>
            <person name="Haridas S."/>
            <person name="Kuo A."/>
            <person name="Salamov A."/>
            <person name="Ahrendt S.R."/>
            <person name="Lipzen A."/>
            <person name="Sullivan W."/>
            <person name="Andreopoulos W.B."/>
            <person name="Clum A."/>
            <person name="Lindquist E."/>
            <person name="Daum C."/>
            <person name="Ramamoorthy G.K."/>
            <person name="Gryganskyi A."/>
            <person name="Culley D."/>
            <person name="Magnuson J.K."/>
            <person name="James T.Y."/>
            <person name="O'Malley M.A."/>
            <person name="Stajich J.E."/>
            <person name="Spatafora J.W."/>
            <person name="Visel A."/>
            <person name="Grigoriev I.V."/>
        </authorList>
    </citation>
    <scope>NUCLEOTIDE SEQUENCE [LARGE SCALE GENOMIC DNA]</scope>
    <source>
        <strain evidence="13 14">12-1054</strain>
    </source>
</reference>
<name>A0A1Y2EZX0_PROLT</name>
<dbReference type="Gene3D" id="6.10.250.3220">
    <property type="match status" value="1"/>
</dbReference>
<feature type="zinc finger region" description="C3H1-type" evidence="10">
    <location>
        <begin position="157"/>
        <end position="179"/>
    </location>
</feature>
<dbReference type="InterPro" id="IPR045348">
    <property type="entry name" value="CPSF4/Yth1"/>
</dbReference>
<dbReference type="OrthoDB" id="1914176at2759"/>
<dbReference type="Gene3D" id="4.10.1000.10">
    <property type="entry name" value="Zinc finger, CCCH-type"/>
    <property type="match status" value="1"/>
</dbReference>
<feature type="domain" description="C3H1-type" evidence="12">
    <location>
        <begin position="71"/>
        <end position="98"/>
    </location>
</feature>
<keyword evidence="7 10" id="KW-0862">Zinc</keyword>
<dbReference type="GO" id="GO:0005634">
    <property type="term" value="C:nucleus"/>
    <property type="evidence" value="ECO:0007669"/>
    <property type="project" value="UniProtKB-SubCell"/>
</dbReference>
<dbReference type="OMA" id="SKECLWY"/>
<evidence type="ECO:0000313" key="13">
    <source>
        <dbReference type="EMBL" id="ORY76666.1"/>
    </source>
</evidence>
<comment type="subcellular location">
    <subcellularLocation>
        <location evidence="1 11">Nucleus</location>
    </subcellularLocation>
</comment>
<dbReference type="SMART" id="SM00356">
    <property type="entry name" value="ZnF_C3H1"/>
    <property type="match status" value="5"/>
</dbReference>
<evidence type="ECO:0000256" key="6">
    <source>
        <dbReference type="ARBA" id="ARBA00022771"/>
    </source>
</evidence>
<feature type="domain" description="C3H1-type" evidence="12">
    <location>
        <begin position="35"/>
        <end position="63"/>
    </location>
</feature>
<evidence type="ECO:0000256" key="4">
    <source>
        <dbReference type="ARBA" id="ARBA00022723"/>
    </source>
</evidence>
<accession>A0A1Y2EZX0</accession>
<evidence type="ECO:0000256" key="10">
    <source>
        <dbReference type="PROSITE-ProRule" id="PRU00723"/>
    </source>
</evidence>
<feature type="domain" description="C3H1-type" evidence="12">
    <location>
        <begin position="99"/>
        <end position="127"/>
    </location>
</feature>
<evidence type="ECO:0000313" key="14">
    <source>
        <dbReference type="Proteomes" id="UP000193685"/>
    </source>
</evidence>
<dbReference type="PROSITE" id="PS50103">
    <property type="entry name" value="ZF_C3H1"/>
    <property type="match status" value="5"/>
</dbReference>
<keyword evidence="14" id="KW-1185">Reference proteome</keyword>
<proteinExistence type="inferred from homology"/>
<organism evidence="13 14">
    <name type="scientific">Protomyces lactucae-debilis</name>
    <dbReference type="NCBI Taxonomy" id="2754530"/>
    <lineage>
        <taxon>Eukaryota</taxon>
        <taxon>Fungi</taxon>
        <taxon>Dikarya</taxon>
        <taxon>Ascomycota</taxon>
        <taxon>Taphrinomycotina</taxon>
        <taxon>Taphrinomycetes</taxon>
        <taxon>Taphrinales</taxon>
        <taxon>Protomycetaceae</taxon>
        <taxon>Protomyces</taxon>
    </lineage>
</organism>
<dbReference type="GeneID" id="63782782"/>
<dbReference type="InterPro" id="IPR000571">
    <property type="entry name" value="Znf_CCCH"/>
</dbReference>
<dbReference type="InterPro" id="IPR036855">
    <property type="entry name" value="Znf_CCCH_sf"/>
</dbReference>
<evidence type="ECO:0000256" key="8">
    <source>
        <dbReference type="ARBA" id="ARBA00022884"/>
    </source>
</evidence>
<gene>
    <name evidence="13" type="ORF">BCR37DRAFT_162720</name>
</gene>
<comment type="function">
    <text evidence="11">Component of the cleavage factor I (CF I) involved in pre-mRNA 3'-end processing.</text>
</comment>
<feature type="domain" description="C3H1-type" evidence="12">
    <location>
        <begin position="128"/>
        <end position="155"/>
    </location>
</feature>
<evidence type="ECO:0000256" key="3">
    <source>
        <dbReference type="ARBA" id="ARBA00022664"/>
    </source>
</evidence>
<dbReference type="GO" id="GO:0003723">
    <property type="term" value="F:RNA binding"/>
    <property type="evidence" value="ECO:0007669"/>
    <property type="project" value="UniProtKB-UniRule"/>
</dbReference>
<dbReference type="GO" id="GO:0031124">
    <property type="term" value="P:mRNA 3'-end processing"/>
    <property type="evidence" value="ECO:0007669"/>
    <property type="project" value="UniProtKB-UniRule"/>
</dbReference>
<comment type="similarity">
    <text evidence="2 11">Belongs to the CPSF4/YTH1 family.</text>
</comment>
<keyword evidence="3 11" id="KW-0507">mRNA processing</keyword>
<dbReference type="SUPFAM" id="SSF90229">
    <property type="entry name" value="CCCH zinc finger"/>
    <property type="match status" value="2"/>
</dbReference>
<keyword evidence="4 10" id="KW-0479">Metal-binding</keyword>
<evidence type="ECO:0000256" key="1">
    <source>
        <dbReference type="ARBA" id="ARBA00004123"/>
    </source>
</evidence>
<keyword evidence="8 11" id="KW-0694">RNA-binding</keyword>
<keyword evidence="5 11" id="KW-0677">Repeat</keyword>
<dbReference type="AlphaFoldDB" id="A0A1Y2EZX0"/>
<feature type="zinc finger region" description="C3H1-type" evidence="10">
    <location>
        <begin position="128"/>
        <end position="155"/>
    </location>
</feature>
<feature type="zinc finger region" description="C3H1-type" evidence="10">
    <location>
        <begin position="35"/>
        <end position="63"/>
    </location>
</feature>
<dbReference type="STRING" id="56484.A0A1Y2EZX0"/>
<dbReference type="GO" id="GO:0008270">
    <property type="term" value="F:zinc ion binding"/>
    <property type="evidence" value="ECO:0007669"/>
    <property type="project" value="UniProtKB-KW"/>
</dbReference>
<feature type="zinc finger region" description="C3H1-type" evidence="10">
    <location>
        <begin position="71"/>
        <end position="98"/>
    </location>
</feature>
<sequence length="194" mass="21890">MAKTGERTVNIQPDFAHHTFAFDGFLCTQHRFEVAVRRPICLSFRQSGTCPNGPACPDKHINTSAHAQQGRLNSVVCKHWLRGLCKKADACEFLHEYNMRHVQECKQWKEQGTCGNAEDCLYAHPALGSRNGVCDWYKLGYCPLGPDCKRKHIRREPCMCYLTGFCPYGLDCKHAHLQFLVPLKAPPAIPMTAA</sequence>
<protein>
    <recommendedName>
        <fullName evidence="11">mRNA 3'-end-processing protein</fullName>
    </recommendedName>
</protein>